<gene>
    <name evidence="4" type="ORF">NOCA2480070</name>
</gene>
<organism evidence="4">
    <name type="scientific">metagenome</name>
    <dbReference type="NCBI Taxonomy" id="256318"/>
    <lineage>
        <taxon>unclassified sequences</taxon>
        <taxon>metagenomes</taxon>
    </lineage>
</organism>
<dbReference type="GO" id="GO:0140662">
    <property type="term" value="F:ATP-dependent protein folding chaperone"/>
    <property type="evidence" value="ECO:0007669"/>
    <property type="project" value="InterPro"/>
</dbReference>
<keyword evidence="2" id="KW-0547">Nucleotide-binding</keyword>
<evidence type="ECO:0000313" key="4">
    <source>
        <dbReference type="EMBL" id="CUR58040.1"/>
    </source>
</evidence>
<comment type="similarity">
    <text evidence="1">Belongs to the heat shock protein 70 family.</text>
</comment>
<protein>
    <submittedName>
        <fullName evidence="4">Molecular chaperone</fullName>
    </submittedName>
</protein>
<dbReference type="GO" id="GO:0005524">
    <property type="term" value="F:ATP binding"/>
    <property type="evidence" value="ECO:0007669"/>
    <property type="project" value="UniProtKB-KW"/>
</dbReference>
<evidence type="ECO:0000256" key="2">
    <source>
        <dbReference type="ARBA" id="ARBA00022741"/>
    </source>
</evidence>
<dbReference type="AlphaFoldDB" id="A0A2P2C7R8"/>
<dbReference type="Gene3D" id="2.60.34.10">
    <property type="entry name" value="Substrate Binding Domain Of DNAk, Chain A, domain 1"/>
    <property type="match status" value="1"/>
</dbReference>
<dbReference type="Pfam" id="PF00012">
    <property type="entry name" value="HSP70"/>
    <property type="match status" value="1"/>
</dbReference>
<dbReference type="Gene3D" id="3.30.420.40">
    <property type="match status" value="2"/>
</dbReference>
<proteinExistence type="inferred from homology"/>
<dbReference type="Gene3D" id="3.90.640.10">
    <property type="entry name" value="Actin, Chain A, domain 4"/>
    <property type="match status" value="1"/>
</dbReference>
<sequence>MQMTEMRGVGIDLGTTYSCVIHRDHDGNETVVESSDGGELTPSVVHFTVGDRALVGEEAKRMLSRDPENVVTGIKRQMGSEFPLEFHGRRYTPEGISGIILRHLATDASEALAVPFSNLAAVITVPAYFGVAEKEATHAAAEIGGLKCLELLAEPVAAAYAYGLADEPDITSLVFDLGGGTFDVAVVGMHRGTPRVWAVDGETRLGGMDWDSRIQDLLWVEVDKLPNADDLRYDEDVMGTVEAASERIKRQLTGRDSVTERIRFQGQSVELRLDRSSFEEASRDLMVRCLDTVARVMESATALGAPTVGQVLLVGGSTRMPMIRESLGGRLRLPIRLTDPDKAVARGAAILAEQLVTQSRVVADSRPGLPGPVARITPVLPRSIGILIHSSQEPWREEPYVHHFVPANTPLPIVRKEHVVATIVNEQERARIQLYEQGGSLTSKEPADNRIILEGEIVGIPPRPAGSPVTLFVSIDLGGRITVESAEGKARTKLEVEAFIHGVLDDAEVAEQQEVVGGLTLDR</sequence>
<dbReference type="PROSITE" id="PS00297">
    <property type="entry name" value="HSP70_1"/>
    <property type="match status" value="1"/>
</dbReference>
<dbReference type="PROSITE" id="PS01036">
    <property type="entry name" value="HSP70_3"/>
    <property type="match status" value="1"/>
</dbReference>
<evidence type="ECO:0000256" key="1">
    <source>
        <dbReference type="ARBA" id="ARBA00007381"/>
    </source>
</evidence>
<dbReference type="CDD" id="cd24029">
    <property type="entry name" value="ASKHA_NBD_HSP70_DnaK_HscA_HscC"/>
    <property type="match status" value="1"/>
</dbReference>
<dbReference type="SUPFAM" id="SSF100920">
    <property type="entry name" value="Heat shock protein 70kD (HSP70), peptide-binding domain"/>
    <property type="match status" value="1"/>
</dbReference>
<dbReference type="InterPro" id="IPR013126">
    <property type="entry name" value="Hsp_70_fam"/>
</dbReference>
<keyword evidence="3" id="KW-0067">ATP-binding</keyword>
<dbReference type="FunFam" id="3.30.420.40:FF:000545">
    <property type="entry name" value="Endoplasmic reticulum chaperone BiP"/>
    <property type="match status" value="1"/>
</dbReference>
<name>A0A2P2C7R8_9ZZZZ</name>
<dbReference type="PRINTS" id="PR00301">
    <property type="entry name" value="HEATSHOCK70"/>
</dbReference>
<dbReference type="PANTHER" id="PTHR19375">
    <property type="entry name" value="HEAT SHOCK PROTEIN 70KDA"/>
    <property type="match status" value="1"/>
</dbReference>
<dbReference type="InterPro" id="IPR043129">
    <property type="entry name" value="ATPase_NBD"/>
</dbReference>
<dbReference type="InterPro" id="IPR029047">
    <property type="entry name" value="HSP70_peptide-bd_sf"/>
</dbReference>
<dbReference type="SUPFAM" id="SSF53067">
    <property type="entry name" value="Actin-like ATPase domain"/>
    <property type="match status" value="2"/>
</dbReference>
<accession>A0A2P2C7R8</accession>
<dbReference type="EMBL" id="CZKA01000043">
    <property type="protein sequence ID" value="CUR58040.1"/>
    <property type="molecule type" value="Genomic_DNA"/>
</dbReference>
<reference evidence="4" key="1">
    <citation type="submission" date="2015-08" db="EMBL/GenBank/DDBJ databases">
        <authorList>
            <person name="Babu N.S."/>
            <person name="Beckwith C.J."/>
            <person name="Beseler K.G."/>
            <person name="Brison A."/>
            <person name="Carone J.V."/>
            <person name="Caskin T.P."/>
            <person name="Diamond M."/>
            <person name="Durham M.E."/>
            <person name="Foxe J.M."/>
            <person name="Go M."/>
            <person name="Henderson B.A."/>
            <person name="Jones I.B."/>
            <person name="McGettigan J.A."/>
            <person name="Micheletti S.J."/>
            <person name="Nasrallah M.E."/>
            <person name="Ortiz D."/>
            <person name="Piller C.R."/>
            <person name="Privatt S.R."/>
            <person name="Schneider S.L."/>
            <person name="Sharp S."/>
            <person name="Smith T.C."/>
            <person name="Stanton J.D."/>
            <person name="Ullery H.E."/>
            <person name="Wilson R.J."/>
            <person name="Serrano M.G."/>
            <person name="Buck G."/>
            <person name="Lee V."/>
            <person name="Wang Y."/>
            <person name="Carvalho R."/>
            <person name="Voegtly L."/>
            <person name="Shi R."/>
            <person name="Duckworth R."/>
            <person name="Johnson A."/>
            <person name="Loviza R."/>
            <person name="Walstead R."/>
            <person name="Shah Z."/>
            <person name="Kiflezghi M."/>
            <person name="Wade K."/>
            <person name="Ball S.L."/>
            <person name="Bradley K.W."/>
            <person name="Asai D.J."/>
            <person name="Bowman C.A."/>
            <person name="Russell D.A."/>
            <person name="Pope W.H."/>
            <person name="Jacobs-Sera D."/>
            <person name="Hendrix R.W."/>
            <person name="Hatfull G.F."/>
        </authorList>
    </citation>
    <scope>NUCLEOTIDE SEQUENCE</scope>
</reference>
<dbReference type="InterPro" id="IPR018181">
    <property type="entry name" value="Heat_shock_70_CS"/>
</dbReference>
<evidence type="ECO:0000256" key="3">
    <source>
        <dbReference type="ARBA" id="ARBA00022840"/>
    </source>
</evidence>